<evidence type="ECO:0000256" key="4">
    <source>
        <dbReference type="ARBA" id="ARBA00022695"/>
    </source>
</evidence>
<keyword evidence="4" id="KW-0548">Nucleotidyltransferase</keyword>
<dbReference type="Gene3D" id="3.30.230.70">
    <property type="entry name" value="GHMP Kinase, N-terminal domain"/>
    <property type="match status" value="2"/>
</dbReference>
<dbReference type="PANTHER" id="PTHR11252:SF0">
    <property type="entry name" value="POLYRIBONUCLEOTIDE NUCLEOTIDYLTRANSFERASE 1, MITOCHONDRIAL"/>
    <property type="match status" value="1"/>
</dbReference>
<accession>W4H7U9</accession>
<keyword evidence="5 7" id="KW-0694">RNA-binding</keyword>
<dbReference type="InterPro" id="IPR015847">
    <property type="entry name" value="ExoRNase_PH_dom2"/>
</dbReference>
<dbReference type="GO" id="GO:0000965">
    <property type="term" value="P:mitochondrial RNA 3'-end processing"/>
    <property type="evidence" value="ECO:0007669"/>
    <property type="project" value="TreeGrafter"/>
</dbReference>
<dbReference type="Gene3D" id="3.30.1370.10">
    <property type="entry name" value="K Homology domain, type 1"/>
    <property type="match status" value="1"/>
</dbReference>
<dbReference type="GO" id="GO:0003723">
    <property type="term" value="F:RNA binding"/>
    <property type="evidence" value="ECO:0007669"/>
    <property type="project" value="UniProtKB-UniRule"/>
</dbReference>
<dbReference type="PANTHER" id="PTHR11252">
    <property type="entry name" value="POLYRIBONUCLEOTIDE NUCLEOTIDYLTRANSFERASE"/>
    <property type="match status" value="1"/>
</dbReference>
<dbReference type="GO" id="GO:0005739">
    <property type="term" value="C:mitochondrion"/>
    <property type="evidence" value="ECO:0007669"/>
    <property type="project" value="TreeGrafter"/>
</dbReference>
<dbReference type="SUPFAM" id="SSF55666">
    <property type="entry name" value="Ribonuclease PH domain 2-like"/>
    <property type="match status" value="2"/>
</dbReference>
<dbReference type="SMART" id="SM00322">
    <property type="entry name" value="KH"/>
    <property type="match status" value="1"/>
</dbReference>
<dbReference type="GO" id="GO:0004654">
    <property type="term" value="F:polyribonucleotide nucleotidyltransferase activity"/>
    <property type="evidence" value="ECO:0007669"/>
    <property type="project" value="UniProtKB-EC"/>
</dbReference>
<dbReference type="GO" id="GO:0000175">
    <property type="term" value="F:3'-5'-RNA exonuclease activity"/>
    <property type="evidence" value="ECO:0007669"/>
    <property type="project" value="TreeGrafter"/>
</dbReference>
<dbReference type="InterPro" id="IPR001247">
    <property type="entry name" value="ExoRNase_PH_dom1"/>
</dbReference>
<dbReference type="InterPro" id="IPR036345">
    <property type="entry name" value="ExoRNase_PH_dom2_sf"/>
</dbReference>
<dbReference type="Pfam" id="PF01138">
    <property type="entry name" value="RNase_PH"/>
    <property type="match status" value="2"/>
</dbReference>
<dbReference type="InterPro" id="IPR012340">
    <property type="entry name" value="NA-bd_OB-fold"/>
</dbReference>
<evidence type="ECO:0000256" key="7">
    <source>
        <dbReference type="PROSITE-ProRule" id="PRU00117"/>
    </source>
</evidence>
<dbReference type="Gene3D" id="2.40.50.140">
    <property type="entry name" value="Nucleic acid-binding proteins"/>
    <property type="match status" value="1"/>
</dbReference>
<dbReference type="Pfam" id="PF03725">
    <property type="entry name" value="RNase_PH_C"/>
    <property type="match status" value="1"/>
</dbReference>
<dbReference type="CDD" id="cd02393">
    <property type="entry name" value="KH-I_PNPase"/>
    <property type="match status" value="1"/>
</dbReference>
<dbReference type="InterPro" id="IPR012162">
    <property type="entry name" value="PNPase"/>
</dbReference>
<evidence type="ECO:0000256" key="6">
    <source>
        <dbReference type="ARBA" id="ARBA00031451"/>
    </source>
</evidence>
<evidence type="ECO:0000256" key="1">
    <source>
        <dbReference type="ARBA" id="ARBA00007404"/>
    </source>
</evidence>
<keyword evidence="3 9" id="KW-0808">Transferase</keyword>
<dbReference type="SUPFAM" id="SSF54791">
    <property type="entry name" value="Eukaryotic type KH-domain (KH-domain type I)"/>
    <property type="match status" value="1"/>
</dbReference>
<evidence type="ECO:0000256" key="3">
    <source>
        <dbReference type="ARBA" id="ARBA00022679"/>
    </source>
</evidence>
<comment type="similarity">
    <text evidence="1">Belongs to the polyribonucleotide nucleotidyltransferase family.</text>
</comment>
<dbReference type="OrthoDB" id="437922at2759"/>
<dbReference type="EMBL" id="KI913115">
    <property type="protein sequence ID" value="ETV88080.1"/>
    <property type="molecule type" value="Genomic_DNA"/>
</dbReference>
<evidence type="ECO:0000256" key="5">
    <source>
        <dbReference type="ARBA" id="ARBA00022884"/>
    </source>
</evidence>
<dbReference type="InterPro" id="IPR004088">
    <property type="entry name" value="KH_dom_type_1"/>
</dbReference>
<dbReference type="InterPro" id="IPR036612">
    <property type="entry name" value="KH_dom_type_1_sf"/>
</dbReference>
<protein>
    <recommendedName>
        <fullName evidence="2">polyribonucleotide nucleotidyltransferase</fullName>
        <ecNumber evidence="2">2.7.7.8</ecNumber>
    </recommendedName>
    <alternativeName>
        <fullName evidence="6">Polynucleotide phosphorylase 1</fullName>
    </alternativeName>
</protein>
<dbReference type="RefSeq" id="XP_009822943.1">
    <property type="nucleotide sequence ID" value="XM_009824641.1"/>
</dbReference>
<evidence type="ECO:0000259" key="8">
    <source>
        <dbReference type="SMART" id="SM00322"/>
    </source>
</evidence>
<dbReference type="NCBIfam" id="NF008805">
    <property type="entry name" value="PRK11824.1"/>
    <property type="match status" value="1"/>
</dbReference>
<feature type="domain" description="K Homology" evidence="8">
    <location>
        <begin position="650"/>
        <end position="715"/>
    </location>
</feature>
<dbReference type="CDD" id="cd00164">
    <property type="entry name" value="S1_like"/>
    <property type="match status" value="1"/>
</dbReference>
<dbReference type="STRING" id="112090.W4H7U9"/>
<dbReference type="GO" id="GO:0005829">
    <property type="term" value="C:cytosol"/>
    <property type="evidence" value="ECO:0007669"/>
    <property type="project" value="TreeGrafter"/>
</dbReference>
<evidence type="ECO:0000313" key="9">
    <source>
        <dbReference type="EMBL" id="ETV88080.1"/>
    </source>
</evidence>
<dbReference type="SUPFAM" id="SSF54211">
    <property type="entry name" value="Ribosomal protein S5 domain 2-like"/>
    <property type="match status" value="2"/>
</dbReference>
<gene>
    <name evidence="9" type="ORF">H257_01442</name>
</gene>
<name>W4H7U9_APHAT</name>
<dbReference type="GO" id="GO:0000958">
    <property type="term" value="P:mitochondrial mRNA catabolic process"/>
    <property type="evidence" value="ECO:0007669"/>
    <property type="project" value="TreeGrafter"/>
</dbReference>
<dbReference type="AlphaFoldDB" id="W4H7U9"/>
<dbReference type="InterPro" id="IPR004087">
    <property type="entry name" value="KH_dom"/>
</dbReference>
<dbReference type="PROSITE" id="PS50084">
    <property type="entry name" value="KH_TYPE_1"/>
    <property type="match status" value="1"/>
</dbReference>
<dbReference type="EC" id="2.7.7.8" evidence="2"/>
<dbReference type="NCBIfam" id="TIGR03591">
    <property type="entry name" value="polynuc_phos"/>
    <property type="match status" value="1"/>
</dbReference>
<dbReference type="InterPro" id="IPR027408">
    <property type="entry name" value="PNPase/RNase_PH_dom_sf"/>
</dbReference>
<dbReference type="CDD" id="cd11364">
    <property type="entry name" value="RNase_PH_PNPase_2"/>
    <property type="match status" value="1"/>
</dbReference>
<proteinExistence type="inferred from homology"/>
<dbReference type="GeneID" id="20803438"/>
<reference evidence="9" key="1">
    <citation type="submission" date="2013-12" db="EMBL/GenBank/DDBJ databases">
        <title>The Genome Sequence of Aphanomyces astaci APO3.</title>
        <authorList>
            <consortium name="The Broad Institute Genomics Platform"/>
            <person name="Russ C."/>
            <person name="Tyler B."/>
            <person name="van West P."/>
            <person name="Dieguez-Uribeondo J."/>
            <person name="Young S.K."/>
            <person name="Zeng Q."/>
            <person name="Gargeya S."/>
            <person name="Fitzgerald M."/>
            <person name="Abouelleil A."/>
            <person name="Alvarado L."/>
            <person name="Chapman S.B."/>
            <person name="Gainer-Dewar J."/>
            <person name="Goldberg J."/>
            <person name="Griggs A."/>
            <person name="Gujja S."/>
            <person name="Hansen M."/>
            <person name="Howarth C."/>
            <person name="Imamovic A."/>
            <person name="Ireland A."/>
            <person name="Larimer J."/>
            <person name="McCowan C."/>
            <person name="Murphy C."/>
            <person name="Pearson M."/>
            <person name="Poon T.W."/>
            <person name="Priest M."/>
            <person name="Roberts A."/>
            <person name="Saif S."/>
            <person name="Shea T."/>
            <person name="Sykes S."/>
            <person name="Wortman J."/>
            <person name="Nusbaum C."/>
            <person name="Birren B."/>
        </authorList>
    </citation>
    <scope>NUCLEOTIDE SEQUENCE [LARGE SCALE GENOMIC DNA]</scope>
    <source>
        <strain evidence="9">APO3</strain>
    </source>
</reference>
<dbReference type="VEuPathDB" id="FungiDB:H257_01442"/>
<evidence type="ECO:0000256" key="2">
    <source>
        <dbReference type="ARBA" id="ARBA00012416"/>
    </source>
</evidence>
<organism evidence="9">
    <name type="scientific">Aphanomyces astaci</name>
    <name type="common">Crayfish plague agent</name>
    <dbReference type="NCBI Taxonomy" id="112090"/>
    <lineage>
        <taxon>Eukaryota</taxon>
        <taxon>Sar</taxon>
        <taxon>Stramenopiles</taxon>
        <taxon>Oomycota</taxon>
        <taxon>Saprolegniomycetes</taxon>
        <taxon>Saprolegniales</taxon>
        <taxon>Verrucalvaceae</taxon>
        <taxon>Aphanomyces</taxon>
    </lineage>
</organism>
<sequence>MLRLPGRRIAALGHIHRPMRHDAMALHQVALRQPVWMAVPLQHRPFFSWFGKDKDVPAASPPAVDAIAAVEDASTPPLSTKATKVEESLTQRQADIDYSIGKYAKLADGSVMARWGDSMVLTTVVSEKTVDATASPDFLPLSVDYREKYSATGIIPGTFKRREMGSDAEVLKSRIVDRIVRPLFPKGYNFETQVLSTVQSYDVDHDPVVLAVNSTSAALVSSNIPWNGPIGCVRVVLVDGDLIVHPTAEQAKAATFDLLYAGTAHRTMMIEAEGFEVPDATVQEALRLAHRHIQPLIAAQLLLPQKPKREFQPAAVPDGLTDAALAVLPEVRALLGSLASTPNSKKDRQALEGKCYHVVKSRLVEAFPEFTKDTPAVNSVAHDLIQLALRSNALDGVRLDGRPTSAIRTLDMETSVLPMAHGSSLFSRGDTSALCTVTLSNLDLAMRVRSALADGDNYETKRAFLQYEFPPYCVNETGRLGAPNRRMVGHGALAEKAILPVLPSVAQLPHAIRMTSETQGSDGSSSMATVCGVTLALLDAGVQLKAPVAGISIGLVSGGDLTDGVTPIEEYRLLTDILGTEDHYGDMDFKIAGSTDGITAMQLDVKLPGVPVEILCEGIERATAARSEVLAEMAKVRVVPRANAPTTTATAITHYMTYDPSMRGVLIGSGGSTVRELEAQSNCSIHCKEGGLVEIVGKTEGDVAVAKRLVDEITFVYRRNQRYKVVVQSVMDFGCVVVPEFAYGTALAQDKAKQAFVHVTEMAHTPVKRANLTVKAGQTLDCWCIFAERDTTKLSLKALIDPVTNKYLSDAEAIAQLTKHEDSVKRTRMT</sequence>
<dbReference type="FunFam" id="3.30.230.70:FF:000001">
    <property type="entry name" value="Polyribonucleotide nucleotidyltransferase"/>
    <property type="match status" value="1"/>
</dbReference>
<dbReference type="Pfam" id="PF00013">
    <property type="entry name" value="KH_1"/>
    <property type="match status" value="1"/>
</dbReference>
<dbReference type="InterPro" id="IPR020568">
    <property type="entry name" value="Ribosomal_Su5_D2-typ_SF"/>
</dbReference>